<dbReference type="NCBIfam" id="TIGR00254">
    <property type="entry name" value="GGDEF"/>
    <property type="match status" value="1"/>
</dbReference>
<comment type="caution">
    <text evidence="5">The sequence shown here is derived from an EMBL/GenBank/DDBJ whole genome shotgun (WGS) entry which is preliminary data.</text>
</comment>
<dbReference type="CDD" id="cd01949">
    <property type="entry name" value="GGDEF"/>
    <property type="match status" value="1"/>
</dbReference>
<keyword evidence="5" id="KW-0808">Transferase</keyword>
<dbReference type="RefSeq" id="WP_302721032.1">
    <property type="nucleotide sequence ID" value="NZ_JAULRU010000220.1"/>
</dbReference>
<gene>
    <name evidence="5" type="ORF">SCD92_15840</name>
</gene>
<dbReference type="GO" id="GO:0052621">
    <property type="term" value="F:diguanylate cyclase activity"/>
    <property type="evidence" value="ECO:0007669"/>
    <property type="project" value="UniProtKB-EC"/>
</dbReference>
<evidence type="ECO:0000313" key="5">
    <source>
        <dbReference type="EMBL" id="MDX6850846.1"/>
    </source>
</evidence>
<evidence type="ECO:0000256" key="3">
    <source>
        <dbReference type="SAM" id="Phobius"/>
    </source>
</evidence>
<keyword evidence="5" id="KW-0548">Nucleotidyltransferase</keyword>
<dbReference type="Pfam" id="PF00990">
    <property type="entry name" value="GGDEF"/>
    <property type="match status" value="1"/>
</dbReference>
<dbReference type="Pfam" id="PF07696">
    <property type="entry name" value="7TMR-DISMED2"/>
    <property type="match status" value="1"/>
</dbReference>
<dbReference type="InterPro" id="IPR043128">
    <property type="entry name" value="Rev_trsase/Diguanyl_cyclase"/>
</dbReference>
<keyword evidence="3" id="KW-0812">Transmembrane</keyword>
<dbReference type="EC" id="2.7.7.65" evidence="1"/>
<evidence type="ECO:0000313" key="6">
    <source>
        <dbReference type="Proteomes" id="UP001273505"/>
    </source>
</evidence>
<feature type="transmembrane region" description="Helical" evidence="3">
    <location>
        <begin position="282"/>
        <end position="302"/>
    </location>
</feature>
<dbReference type="InterPro" id="IPR050469">
    <property type="entry name" value="Diguanylate_Cyclase"/>
</dbReference>
<dbReference type="Gene3D" id="3.30.70.270">
    <property type="match status" value="1"/>
</dbReference>
<keyword evidence="6" id="KW-1185">Reference proteome</keyword>
<evidence type="ECO:0000259" key="4">
    <source>
        <dbReference type="PROSITE" id="PS50887"/>
    </source>
</evidence>
<accession>A0ABU4S120</accession>
<dbReference type="SMART" id="SM00267">
    <property type="entry name" value="GGDEF"/>
    <property type="match status" value="1"/>
</dbReference>
<organism evidence="5 6">
    <name type="scientific">Gilvimarinus gilvus</name>
    <dbReference type="NCBI Taxonomy" id="3058038"/>
    <lineage>
        <taxon>Bacteria</taxon>
        <taxon>Pseudomonadati</taxon>
        <taxon>Pseudomonadota</taxon>
        <taxon>Gammaproteobacteria</taxon>
        <taxon>Cellvibrionales</taxon>
        <taxon>Cellvibrionaceae</taxon>
        <taxon>Gilvimarinus</taxon>
    </lineage>
</organism>
<sequence>MARKSSNIGAYKPTHNNHAPMTCLRRKVSPKPLNILMVLCFLSIVSGIAGQAQCAPVSLAELPPQPLGRYLFTLQESGDTSALNWHQAYQRFLDGEFVASDTSVIAKGLAAQPIWLALELKAASSDRRRLMIDASWIDQLDFFHLSHGQLIYTHTAGDHKPYANRGHQYTGFEVDLSFSPGRHVLLIRAQTPDPMFLPVYLLTQSERDKFATQRLFTYGLGYGYLLALMLYNVLLFLGLKDRRHLLYAFYLGVFVTANLGYTGHGFAWIWPDATAWQRWGQPILLGLFGTSALVFSVEFLDIRKHWRRGFYWALGATCLFWLTQVIALVQEHHTLAITSAFVFLVVYTVLMLIHGFHQLSNQPLNARYFLIAISAGTLGTITTTLTAIGLLPAYEFTFRAAEIGMLIEATLLALALAARFRLTQQAHDRAQYNANIDVLTGLNNRRALKELLDRLWAGHQRHGHPLSIVIMDIDHFKEVNDIYGHIGGDQVLRKMGQLIKESVRAEDVAARWGGEEFLIAMPHSTASGAIEFAERLREKIERVAVRSDTGDTDETISVTASFGIAQCTLQETTLEQPIVRADKALYQAKINGRNRSLIWNAHMKNRNRVTNKASALSAQ</sequence>
<protein>
    <recommendedName>
        <fullName evidence="1">diguanylate cyclase</fullName>
        <ecNumber evidence="1">2.7.7.65</ecNumber>
    </recommendedName>
</protein>
<feature type="transmembrane region" description="Helical" evidence="3">
    <location>
        <begin position="403"/>
        <end position="422"/>
    </location>
</feature>
<dbReference type="Proteomes" id="UP001273505">
    <property type="component" value="Unassembled WGS sequence"/>
</dbReference>
<dbReference type="InterPro" id="IPR000160">
    <property type="entry name" value="GGDEF_dom"/>
</dbReference>
<dbReference type="InterPro" id="IPR029787">
    <property type="entry name" value="Nucleotide_cyclase"/>
</dbReference>
<feature type="transmembrane region" description="Helical" evidence="3">
    <location>
        <begin position="368"/>
        <end position="391"/>
    </location>
</feature>
<comment type="catalytic activity">
    <reaction evidence="2">
        <text>2 GTP = 3',3'-c-di-GMP + 2 diphosphate</text>
        <dbReference type="Rhea" id="RHEA:24898"/>
        <dbReference type="ChEBI" id="CHEBI:33019"/>
        <dbReference type="ChEBI" id="CHEBI:37565"/>
        <dbReference type="ChEBI" id="CHEBI:58805"/>
        <dbReference type="EC" id="2.7.7.65"/>
    </reaction>
</comment>
<feature type="transmembrane region" description="Helical" evidence="3">
    <location>
        <begin position="246"/>
        <end position="270"/>
    </location>
</feature>
<dbReference type="PANTHER" id="PTHR45138">
    <property type="entry name" value="REGULATORY COMPONENTS OF SENSORY TRANSDUCTION SYSTEM"/>
    <property type="match status" value="1"/>
</dbReference>
<name>A0ABU4S120_9GAMM</name>
<dbReference type="SUPFAM" id="SSF55073">
    <property type="entry name" value="Nucleotide cyclase"/>
    <property type="match status" value="1"/>
</dbReference>
<keyword evidence="3" id="KW-1133">Transmembrane helix</keyword>
<dbReference type="Gene3D" id="2.60.40.2380">
    <property type="match status" value="1"/>
</dbReference>
<reference evidence="5 6" key="1">
    <citation type="submission" date="2023-11" db="EMBL/GenBank/DDBJ databases">
        <title>Gilvimarinus fulvus sp. nov., isolated from the surface of Kelp.</title>
        <authorList>
            <person name="Sun Y.Y."/>
            <person name="Gong Y."/>
            <person name="Du Z.J."/>
        </authorList>
    </citation>
    <scope>NUCLEOTIDE SEQUENCE [LARGE SCALE GENOMIC DNA]</scope>
    <source>
        <strain evidence="5 6">SDUM040013</strain>
    </source>
</reference>
<dbReference type="InterPro" id="IPR011622">
    <property type="entry name" value="7TMR_DISM_rcpt_extracell_dom2"/>
</dbReference>
<evidence type="ECO:0000256" key="1">
    <source>
        <dbReference type="ARBA" id="ARBA00012528"/>
    </source>
</evidence>
<dbReference type="EMBL" id="JAXAFO010000033">
    <property type="protein sequence ID" value="MDX6850846.1"/>
    <property type="molecule type" value="Genomic_DNA"/>
</dbReference>
<feature type="transmembrane region" description="Helical" evidence="3">
    <location>
        <begin position="215"/>
        <end position="239"/>
    </location>
</feature>
<feature type="transmembrane region" description="Helical" evidence="3">
    <location>
        <begin position="335"/>
        <end position="356"/>
    </location>
</feature>
<dbReference type="InterPro" id="IPR011623">
    <property type="entry name" value="7TMR_DISM_rcpt_extracell_dom1"/>
</dbReference>
<evidence type="ECO:0000256" key="2">
    <source>
        <dbReference type="ARBA" id="ARBA00034247"/>
    </source>
</evidence>
<dbReference type="PROSITE" id="PS50887">
    <property type="entry name" value="GGDEF"/>
    <property type="match status" value="1"/>
</dbReference>
<feature type="domain" description="GGDEF" evidence="4">
    <location>
        <begin position="464"/>
        <end position="601"/>
    </location>
</feature>
<dbReference type="PANTHER" id="PTHR45138:SF9">
    <property type="entry name" value="DIGUANYLATE CYCLASE DGCM-RELATED"/>
    <property type="match status" value="1"/>
</dbReference>
<dbReference type="Pfam" id="PF07695">
    <property type="entry name" value="7TMR-DISM_7TM"/>
    <property type="match status" value="1"/>
</dbReference>
<keyword evidence="3" id="KW-0472">Membrane</keyword>
<proteinExistence type="predicted"/>
<feature type="transmembrane region" description="Helical" evidence="3">
    <location>
        <begin position="309"/>
        <end position="329"/>
    </location>
</feature>